<protein>
    <submittedName>
        <fullName evidence="1">Uncharacterized protein</fullName>
    </submittedName>
</protein>
<proteinExistence type="predicted"/>
<keyword evidence="2" id="KW-1185">Reference proteome</keyword>
<evidence type="ECO:0000313" key="2">
    <source>
        <dbReference type="Proteomes" id="UP000245926"/>
    </source>
</evidence>
<dbReference type="EMBL" id="CP029550">
    <property type="protein sequence ID" value="AWN39595.1"/>
    <property type="molecule type" value="Genomic_DNA"/>
</dbReference>
<dbReference type="KEGG" id="mets:DK389_02445"/>
<accession>A0A2U8W0N1</accession>
<reference evidence="2" key="1">
    <citation type="submission" date="2018-05" db="EMBL/GenBank/DDBJ databases">
        <title>Complete Genome Sequence of Methylobacterium sp. 17SD2-17.</title>
        <authorList>
            <person name="Srinivasan S."/>
        </authorList>
    </citation>
    <scope>NUCLEOTIDE SEQUENCE [LARGE SCALE GENOMIC DNA]</scope>
    <source>
        <strain evidence="2">17SD2-17</strain>
    </source>
</reference>
<name>A0A2U8W0N1_9HYPH</name>
<evidence type="ECO:0000313" key="1">
    <source>
        <dbReference type="EMBL" id="AWN39595.1"/>
    </source>
</evidence>
<dbReference type="AlphaFoldDB" id="A0A2U8W0N1"/>
<sequence length="73" mass="8309">MDEQTDQFDALGSDGEAYTVVKYQAVLRNRNYGGFMRPHGFTRYALVDGSRVERLDDGAFRVAGTDLMLRKIF</sequence>
<organism evidence="1 2">
    <name type="scientific">Methylobacterium durans</name>
    <dbReference type="NCBI Taxonomy" id="2202825"/>
    <lineage>
        <taxon>Bacteria</taxon>
        <taxon>Pseudomonadati</taxon>
        <taxon>Pseudomonadota</taxon>
        <taxon>Alphaproteobacteria</taxon>
        <taxon>Hyphomicrobiales</taxon>
        <taxon>Methylobacteriaceae</taxon>
        <taxon>Methylobacterium</taxon>
    </lineage>
</organism>
<gene>
    <name evidence="1" type="ORF">DK389_02445</name>
</gene>
<dbReference type="Proteomes" id="UP000245926">
    <property type="component" value="Chromosome"/>
</dbReference>
<dbReference type="RefSeq" id="WP_109887284.1">
    <property type="nucleotide sequence ID" value="NZ_CP029550.1"/>
</dbReference>
<dbReference type="OrthoDB" id="8163869at2"/>